<accession>A0ACC1HP39</accession>
<comment type="caution">
    <text evidence="1">The sequence shown here is derived from an EMBL/GenBank/DDBJ whole genome shotgun (WGS) entry which is preliminary data.</text>
</comment>
<feature type="non-terminal residue" evidence="1">
    <location>
        <position position="82"/>
    </location>
</feature>
<reference evidence="1" key="1">
    <citation type="submission" date="2022-06" db="EMBL/GenBank/DDBJ databases">
        <title>Phylogenomic reconstructions and comparative analyses of Kickxellomycotina fungi.</title>
        <authorList>
            <person name="Reynolds N.K."/>
            <person name="Stajich J.E."/>
            <person name="Barry K."/>
            <person name="Grigoriev I.V."/>
            <person name="Crous P."/>
            <person name="Smith M.E."/>
        </authorList>
    </citation>
    <scope>NUCLEOTIDE SEQUENCE</scope>
    <source>
        <strain evidence="1">RSA 2271</strain>
    </source>
</reference>
<gene>
    <name evidence="1" type="ORF">EV182_008853</name>
</gene>
<evidence type="ECO:0000313" key="2">
    <source>
        <dbReference type="Proteomes" id="UP001145114"/>
    </source>
</evidence>
<dbReference type="EMBL" id="JAMZIH010004941">
    <property type="protein sequence ID" value="KAJ1676114.1"/>
    <property type="molecule type" value="Genomic_DNA"/>
</dbReference>
<proteinExistence type="predicted"/>
<evidence type="ECO:0000313" key="1">
    <source>
        <dbReference type="EMBL" id="KAJ1676114.1"/>
    </source>
</evidence>
<keyword evidence="2" id="KW-1185">Reference proteome</keyword>
<organism evidence="1 2">
    <name type="scientific">Spiromyces aspiralis</name>
    <dbReference type="NCBI Taxonomy" id="68401"/>
    <lineage>
        <taxon>Eukaryota</taxon>
        <taxon>Fungi</taxon>
        <taxon>Fungi incertae sedis</taxon>
        <taxon>Zoopagomycota</taxon>
        <taxon>Kickxellomycotina</taxon>
        <taxon>Kickxellomycetes</taxon>
        <taxon>Kickxellales</taxon>
        <taxon>Kickxellaceae</taxon>
        <taxon>Spiromyces</taxon>
    </lineage>
</organism>
<sequence>MAKEPSMYFCRTKMTLLIFRKEGDLEMRHQRSPDVIFDFIKPEDSYDLTPRKPEYLYQVIETLLPKALCSDEFPEPNRLLQL</sequence>
<name>A0ACC1HP39_9FUNG</name>
<protein>
    <submittedName>
        <fullName evidence="1">Uncharacterized protein</fullName>
    </submittedName>
</protein>
<dbReference type="Proteomes" id="UP001145114">
    <property type="component" value="Unassembled WGS sequence"/>
</dbReference>